<evidence type="ECO:0000313" key="2">
    <source>
        <dbReference type="EMBL" id="RCR69717.1"/>
    </source>
</evidence>
<dbReference type="Proteomes" id="UP000253383">
    <property type="component" value="Unassembled WGS sequence"/>
</dbReference>
<feature type="region of interest" description="Disordered" evidence="1">
    <location>
        <begin position="66"/>
        <end position="88"/>
    </location>
</feature>
<gene>
    <name evidence="2" type="ORF">DUE52_10255</name>
</gene>
<feature type="compositionally biased region" description="Basic and acidic residues" evidence="1">
    <location>
        <begin position="70"/>
        <end position="81"/>
    </location>
</feature>
<proteinExistence type="predicted"/>
<organism evidence="2 3">
    <name type="scientific">Larkinella punicea</name>
    <dbReference type="NCBI Taxonomy" id="2315727"/>
    <lineage>
        <taxon>Bacteria</taxon>
        <taxon>Pseudomonadati</taxon>
        <taxon>Bacteroidota</taxon>
        <taxon>Cytophagia</taxon>
        <taxon>Cytophagales</taxon>
        <taxon>Spirosomataceae</taxon>
        <taxon>Larkinella</taxon>
    </lineage>
</organism>
<dbReference type="AlphaFoldDB" id="A0A368JPW9"/>
<accession>A0A368JPW9</accession>
<keyword evidence="3" id="KW-1185">Reference proteome</keyword>
<dbReference type="EMBL" id="QOWE01000007">
    <property type="protein sequence ID" value="RCR69717.1"/>
    <property type="molecule type" value="Genomic_DNA"/>
</dbReference>
<protein>
    <submittedName>
        <fullName evidence="2">Uncharacterized protein</fullName>
    </submittedName>
</protein>
<comment type="caution">
    <text evidence="2">The sequence shown here is derived from an EMBL/GenBank/DDBJ whole genome shotgun (WGS) entry which is preliminary data.</text>
</comment>
<evidence type="ECO:0000256" key="1">
    <source>
        <dbReference type="SAM" id="MobiDB-lite"/>
    </source>
</evidence>
<sequence>MFRFCAERLPNRRDSRVLSPGAVKILDKVSDQKRIINAIHTGNFTNAGKSNAGYSAQFVCKQTHHRRNRRLNDSGMEDRFCNRPSIKS</sequence>
<reference evidence="2 3" key="1">
    <citation type="submission" date="2018-07" db="EMBL/GenBank/DDBJ databases">
        <title>Genome analysis of Larkinella rosea.</title>
        <authorList>
            <person name="Zhou Z."/>
            <person name="Wang G."/>
        </authorList>
    </citation>
    <scope>NUCLEOTIDE SEQUENCE [LARGE SCALE GENOMIC DNA]</scope>
    <source>
        <strain evidence="3">zzj9</strain>
    </source>
</reference>
<evidence type="ECO:0000313" key="3">
    <source>
        <dbReference type="Proteomes" id="UP000253383"/>
    </source>
</evidence>
<name>A0A368JPW9_9BACT</name>